<accession>A0A0K0DAV7</accession>
<dbReference type="WBParaSite" id="ACAC_0000747401-mRNA-1">
    <property type="protein sequence ID" value="ACAC_0000747401-mRNA-1"/>
    <property type="gene ID" value="ACAC_0000747401"/>
</dbReference>
<proteinExistence type="predicted"/>
<evidence type="ECO:0000313" key="2">
    <source>
        <dbReference type="WBParaSite" id="ACAC_0000747401-mRNA-1"/>
    </source>
</evidence>
<organism evidence="1 2">
    <name type="scientific">Angiostrongylus cantonensis</name>
    <name type="common">Rat lungworm</name>
    <dbReference type="NCBI Taxonomy" id="6313"/>
    <lineage>
        <taxon>Eukaryota</taxon>
        <taxon>Metazoa</taxon>
        <taxon>Ecdysozoa</taxon>
        <taxon>Nematoda</taxon>
        <taxon>Chromadorea</taxon>
        <taxon>Rhabditida</taxon>
        <taxon>Rhabditina</taxon>
        <taxon>Rhabditomorpha</taxon>
        <taxon>Strongyloidea</taxon>
        <taxon>Metastrongylidae</taxon>
        <taxon>Angiostrongylus</taxon>
    </lineage>
</organism>
<reference evidence="2" key="2">
    <citation type="submission" date="2017-02" db="UniProtKB">
        <authorList>
            <consortium name="WormBaseParasite"/>
        </authorList>
    </citation>
    <scope>IDENTIFICATION</scope>
</reference>
<dbReference type="Proteomes" id="UP000035642">
    <property type="component" value="Unassembled WGS sequence"/>
</dbReference>
<protein>
    <submittedName>
        <fullName evidence="2">Exo-alpha-sialidase</fullName>
    </submittedName>
</protein>
<sequence length="90" mass="9999">MLTGKCDRTVWPLSIEGRDGNRKMVCFFDSFISRNSNEKFDQYGSPMEGDDQLASFRQTKPFNHGCLTDVSLISTGGDLLICYTGINGGH</sequence>
<dbReference type="AlphaFoldDB" id="A0A0K0DAV7"/>
<keyword evidence="1" id="KW-1185">Reference proteome</keyword>
<reference evidence="1" key="1">
    <citation type="submission" date="2012-09" db="EMBL/GenBank/DDBJ databases">
        <authorList>
            <person name="Martin A.A."/>
        </authorList>
    </citation>
    <scope>NUCLEOTIDE SEQUENCE</scope>
</reference>
<evidence type="ECO:0000313" key="1">
    <source>
        <dbReference type="Proteomes" id="UP000035642"/>
    </source>
</evidence>
<name>A0A0K0DAV7_ANGCA</name>